<dbReference type="STRING" id="29321.AAV33_06310"/>
<evidence type="ECO:0000256" key="8">
    <source>
        <dbReference type="ARBA" id="ARBA00022695"/>
    </source>
</evidence>
<name>I7KJI9_9CORY</name>
<dbReference type="GO" id="GO:0008270">
    <property type="term" value="F:zinc ion binding"/>
    <property type="evidence" value="ECO:0007669"/>
    <property type="project" value="InterPro"/>
</dbReference>
<dbReference type="NCBIfam" id="TIGR00209">
    <property type="entry name" value="galT_1"/>
    <property type="match status" value="1"/>
</dbReference>
<dbReference type="PATRIC" id="fig|883169.3.peg.1061"/>
<keyword evidence="8 15" id="KW-0548">Nucleotidyltransferase</keyword>
<organism evidence="19 22">
    <name type="scientific">Corynebacterium otitidis ATCC 51513</name>
    <dbReference type="NCBI Taxonomy" id="883169"/>
    <lineage>
        <taxon>Bacteria</taxon>
        <taxon>Bacillati</taxon>
        <taxon>Actinomycetota</taxon>
        <taxon>Actinomycetes</taxon>
        <taxon>Mycobacteriales</taxon>
        <taxon>Corynebacteriaceae</taxon>
        <taxon>Corynebacterium</taxon>
    </lineage>
</organism>
<dbReference type="UniPathway" id="UPA00214"/>
<evidence type="ECO:0000256" key="10">
    <source>
        <dbReference type="ARBA" id="ARBA00022833"/>
    </source>
</evidence>
<comment type="similarity">
    <text evidence="4 15">Belongs to the galactose-1-phosphate uridylyltransferase type 1 family.</text>
</comment>
<dbReference type="OrthoDB" id="9769064at2"/>
<evidence type="ECO:0000256" key="13">
    <source>
        <dbReference type="NCBIfam" id="TIGR00209"/>
    </source>
</evidence>
<evidence type="ECO:0000313" key="19">
    <source>
        <dbReference type="EMBL" id="CCI83640.1"/>
    </source>
</evidence>
<reference evidence="19 22" key="1">
    <citation type="journal article" date="2012" name="J. Bacteriol.">
        <title>Draft Genome Sequence of Turicella otitidis ATCC 51513, Isolated from Middle Ear Fluid from a Child with Otitis Media.</title>
        <authorList>
            <person name="Brinkrolf K."/>
            <person name="Schneider J."/>
            <person name="Knecht M."/>
            <person name="Ruckert C."/>
            <person name="Tauch A."/>
        </authorList>
    </citation>
    <scope>NUCLEOTIDE SEQUENCE [LARGE SCALE GENOMIC DNA]</scope>
    <source>
        <strain evidence="19 22">ATCC 51513</strain>
    </source>
</reference>
<dbReference type="RefSeq" id="WP_004600989.1">
    <property type="nucleotide sequence ID" value="NZ_HF541867.1"/>
</dbReference>
<comment type="pathway">
    <text evidence="3 15">Carbohydrate metabolism; galactose metabolism.</text>
</comment>
<feature type="domain" description="Galactose-1-phosphate uridyl transferase N-terminal" evidence="17">
    <location>
        <begin position="48"/>
        <end position="209"/>
    </location>
</feature>
<keyword evidence="7 15" id="KW-0808">Transferase</keyword>
<dbReference type="InterPro" id="IPR005849">
    <property type="entry name" value="GalP_Utransf_N"/>
</dbReference>
<keyword evidence="21" id="KW-1185">Reference proteome</keyword>
<dbReference type="EC" id="2.7.7.12" evidence="5 13"/>
<dbReference type="PANTHER" id="PTHR11943:SF1">
    <property type="entry name" value="GALACTOSE-1-PHOSPHATE URIDYLYLTRANSFERASE"/>
    <property type="match status" value="1"/>
</dbReference>
<evidence type="ECO:0000313" key="21">
    <source>
        <dbReference type="Proteomes" id="UP000006078"/>
    </source>
</evidence>
<comment type="cofactor">
    <cofactor evidence="2">
        <name>Zn(2+)</name>
        <dbReference type="ChEBI" id="CHEBI:29105"/>
    </cofactor>
</comment>
<dbReference type="Pfam" id="PF02744">
    <property type="entry name" value="GalP_UDP_tr_C"/>
    <property type="match status" value="1"/>
</dbReference>
<evidence type="ECO:0000256" key="4">
    <source>
        <dbReference type="ARBA" id="ARBA00010951"/>
    </source>
</evidence>
<evidence type="ECO:0000256" key="16">
    <source>
        <dbReference type="SAM" id="MobiDB-lite"/>
    </source>
</evidence>
<evidence type="ECO:0000256" key="15">
    <source>
        <dbReference type="RuleBase" id="RU000506"/>
    </source>
</evidence>
<dbReference type="HOGENOM" id="CLU_029960_1_1_11"/>
<evidence type="ECO:0000256" key="5">
    <source>
        <dbReference type="ARBA" id="ARBA00012384"/>
    </source>
</evidence>
<dbReference type="GO" id="GO:0008108">
    <property type="term" value="F:UDP-glucose:hexose-1-phosphate uridylyltransferase activity"/>
    <property type="evidence" value="ECO:0007669"/>
    <property type="project" value="UniProtKB-UniRule"/>
</dbReference>
<comment type="catalytic activity">
    <reaction evidence="1 15">
        <text>alpha-D-galactose 1-phosphate + UDP-alpha-D-glucose = alpha-D-glucose 1-phosphate + UDP-alpha-D-galactose</text>
        <dbReference type="Rhea" id="RHEA:13989"/>
        <dbReference type="ChEBI" id="CHEBI:58336"/>
        <dbReference type="ChEBI" id="CHEBI:58601"/>
        <dbReference type="ChEBI" id="CHEBI:58885"/>
        <dbReference type="ChEBI" id="CHEBI:66914"/>
        <dbReference type="EC" id="2.7.7.12"/>
    </reaction>
</comment>
<keyword evidence="11 15" id="KW-0299">Galactose metabolism</keyword>
<dbReference type="EMBL" id="CAJZ01000123">
    <property type="protein sequence ID" value="CCI83640.1"/>
    <property type="molecule type" value="Genomic_DNA"/>
</dbReference>
<dbReference type="GO" id="GO:0033499">
    <property type="term" value="P:galactose catabolic process via UDP-galactose, Leloir pathway"/>
    <property type="evidence" value="ECO:0007669"/>
    <property type="project" value="TreeGrafter"/>
</dbReference>
<dbReference type="GO" id="GO:0005737">
    <property type="term" value="C:cytoplasm"/>
    <property type="evidence" value="ECO:0007669"/>
    <property type="project" value="TreeGrafter"/>
</dbReference>
<dbReference type="InterPro" id="IPR019779">
    <property type="entry name" value="GalP_UDPtransf1_His-AS"/>
</dbReference>
<evidence type="ECO:0000259" key="18">
    <source>
        <dbReference type="Pfam" id="PF02744"/>
    </source>
</evidence>
<evidence type="ECO:0000256" key="3">
    <source>
        <dbReference type="ARBA" id="ARBA00004947"/>
    </source>
</evidence>
<protein>
    <recommendedName>
        <fullName evidence="6 13">Galactose-1-phosphate uridylyltransferase</fullName>
        <ecNumber evidence="5 13">2.7.7.12</ecNumber>
    </recommendedName>
</protein>
<evidence type="ECO:0000256" key="1">
    <source>
        <dbReference type="ARBA" id="ARBA00001107"/>
    </source>
</evidence>
<evidence type="ECO:0000256" key="6">
    <source>
        <dbReference type="ARBA" id="ARBA00016340"/>
    </source>
</evidence>
<dbReference type="EMBL" id="AHAE01000048">
    <property type="protein sequence ID" value="EJZ81963.1"/>
    <property type="molecule type" value="Genomic_DNA"/>
</dbReference>
<dbReference type="InterPro" id="IPR005850">
    <property type="entry name" value="GalP_Utransf_C"/>
</dbReference>
<evidence type="ECO:0000256" key="11">
    <source>
        <dbReference type="ARBA" id="ARBA00023144"/>
    </source>
</evidence>
<feature type="region of interest" description="Disordered" evidence="16">
    <location>
        <begin position="69"/>
        <end position="93"/>
    </location>
</feature>
<keyword evidence="9 15" id="KW-0479">Metal-binding</keyword>
<dbReference type="Proteomes" id="UP000011016">
    <property type="component" value="Unassembled WGS sequence"/>
</dbReference>
<dbReference type="InterPro" id="IPR036265">
    <property type="entry name" value="HIT-like_sf"/>
</dbReference>
<comment type="caution">
    <text evidence="19">The sequence shown here is derived from an EMBL/GenBank/DDBJ whole genome shotgun (WGS) entry which is preliminary data.</text>
</comment>
<evidence type="ECO:0000256" key="2">
    <source>
        <dbReference type="ARBA" id="ARBA00001947"/>
    </source>
</evidence>
<feature type="region of interest" description="Disordered" evidence="16">
    <location>
        <begin position="22"/>
        <end position="56"/>
    </location>
</feature>
<evidence type="ECO:0000256" key="9">
    <source>
        <dbReference type="ARBA" id="ARBA00022723"/>
    </source>
</evidence>
<dbReference type="Gene3D" id="3.30.428.10">
    <property type="entry name" value="HIT-like"/>
    <property type="match status" value="2"/>
</dbReference>
<keyword evidence="10" id="KW-0862">Zinc</keyword>
<dbReference type="SUPFAM" id="SSF54197">
    <property type="entry name" value="HIT-like"/>
    <property type="match status" value="2"/>
</dbReference>
<proteinExistence type="inferred from homology"/>
<evidence type="ECO:0000256" key="12">
    <source>
        <dbReference type="ARBA" id="ARBA00023277"/>
    </source>
</evidence>
<dbReference type="AlphaFoldDB" id="I7KJI9"/>
<dbReference type="eggNOG" id="COG1085">
    <property type="taxonomic scope" value="Bacteria"/>
</dbReference>
<keyword evidence="12 15" id="KW-0119">Carbohydrate metabolism</keyword>
<reference evidence="20 21" key="2">
    <citation type="submission" date="2012-08" db="EMBL/GenBank/DDBJ databases">
        <title>The Genome Sequence of Turicella otitidis ATCC 51513.</title>
        <authorList>
            <consortium name="The Broad Institute Genome Sequencing Platform"/>
            <person name="Earl A."/>
            <person name="Ward D."/>
            <person name="Feldgarden M."/>
            <person name="Gevers D."/>
            <person name="Huys G."/>
            <person name="Walker B."/>
            <person name="Young S.K."/>
            <person name="Zeng Q."/>
            <person name="Gargeya S."/>
            <person name="Fitzgerald M."/>
            <person name="Haas B."/>
            <person name="Abouelleil A."/>
            <person name="Alvarado L."/>
            <person name="Arachchi H.M."/>
            <person name="Berlin A.M."/>
            <person name="Chapman S.B."/>
            <person name="Goldberg J."/>
            <person name="Griggs A."/>
            <person name="Gujja S."/>
            <person name="Hansen M."/>
            <person name="Howarth C."/>
            <person name="Imamovic A."/>
            <person name="Larimer J."/>
            <person name="McCowen C."/>
            <person name="Montmayeur A."/>
            <person name="Murphy C."/>
            <person name="Neiman D."/>
            <person name="Pearson M."/>
            <person name="Priest M."/>
            <person name="Roberts A."/>
            <person name="Saif S."/>
            <person name="Shea T."/>
            <person name="Sisk P."/>
            <person name="Sykes S."/>
            <person name="Wortman J."/>
            <person name="Nusbaum C."/>
            <person name="Birren B."/>
        </authorList>
    </citation>
    <scope>NUCLEOTIDE SEQUENCE [LARGE SCALE GENOMIC DNA]</scope>
    <source>
        <strain evidence="20 21">ATCC 51513</strain>
    </source>
</reference>
<sequence>MLEETYEGLRITRGRLADDREIIYVDRDPDAPPRTAPDPRELPEQRPASELRRDPLTGEWRVFAAHRQDRTFLPPASDDPLSPARPGAKPSEVPADDYDILVFENRFPSLSTRAEISDGAELGLGPLVERAAALGRCEVVSYTPDPEGSFKDLPREKVRALIDVWAHRTAELAAIPGVRAVFPFENRGEEIGVTLSHPHGQIYAYPFVPPRLARLSERAAEHEAATGRDLFADVLAAELDAGRRVLTETEHFVAYVPAAAAWPLEAIVMPRRAVSSFPGLTAGERDDLAGLLPDLFAAVDRFFPGIEATPYIAAWNQAPDPAAGEGPVRLHLQLFSLMRSPGRMKYLAGSESAMGAWISDTTPETIADRLREVWPC</sequence>
<feature type="domain" description="Galactose-1-phosphate uridyl transferase C-terminal" evidence="18">
    <location>
        <begin position="222"/>
        <end position="373"/>
    </location>
</feature>
<gene>
    <name evidence="19" type="primary">galT</name>
    <name evidence="19" type="ORF">BN46_0911</name>
    <name evidence="20" type="ORF">HMPREF9719_01099</name>
</gene>
<evidence type="ECO:0000313" key="20">
    <source>
        <dbReference type="EMBL" id="EJZ81963.1"/>
    </source>
</evidence>
<dbReference type="InterPro" id="IPR001937">
    <property type="entry name" value="GalP_UDPtransf1"/>
</dbReference>
<dbReference type="Pfam" id="PF01087">
    <property type="entry name" value="GalP_UDP_transf"/>
    <property type="match status" value="1"/>
</dbReference>
<feature type="active site" description="Tele-UMP-histidine intermediate" evidence="14">
    <location>
        <position position="199"/>
    </location>
</feature>
<dbReference type="Proteomes" id="UP000006078">
    <property type="component" value="Unassembled WGS sequence"/>
</dbReference>
<accession>I7KJI9</accession>
<evidence type="ECO:0000313" key="22">
    <source>
        <dbReference type="Proteomes" id="UP000011016"/>
    </source>
</evidence>
<dbReference type="PROSITE" id="PS00117">
    <property type="entry name" value="GAL_P_UDP_TRANSF_I"/>
    <property type="match status" value="1"/>
</dbReference>
<evidence type="ECO:0000256" key="14">
    <source>
        <dbReference type="PIRSR" id="PIRSR000808-1"/>
    </source>
</evidence>
<dbReference type="PANTHER" id="PTHR11943">
    <property type="entry name" value="GALACTOSE-1-PHOSPHATE URIDYLYLTRANSFERASE"/>
    <property type="match status" value="1"/>
</dbReference>
<evidence type="ECO:0000256" key="7">
    <source>
        <dbReference type="ARBA" id="ARBA00022679"/>
    </source>
</evidence>
<evidence type="ECO:0000259" key="17">
    <source>
        <dbReference type="Pfam" id="PF01087"/>
    </source>
</evidence>
<dbReference type="PIRSF" id="PIRSF000808">
    <property type="entry name" value="GalT"/>
    <property type="match status" value="1"/>
</dbReference>